<accession>A0A4R9JVD2</accession>
<dbReference type="Proteomes" id="UP000297693">
    <property type="component" value="Unassembled WGS sequence"/>
</dbReference>
<evidence type="ECO:0000313" key="2">
    <source>
        <dbReference type="EMBL" id="TGL56251.1"/>
    </source>
</evidence>
<reference evidence="2" key="1">
    <citation type="journal article" date="2019" name="PLoS Negl. Trop. Dis.">
        <title>Revisiting the worldwide diversity of Leptospira species in the environment.</title>
        <authorList>
            <person name="Vincent A.T."/>
            <person name="Schiettekatte O."/>
            <person name="Bourhy P."/>
            <person name="Veyrier F.J."/>
            <person name="Picardeau M."/>
        </authorList>
    </citation>
    <scope>NUCLEOTIDE SEQUENCE [LARGE SCALE GENOMIC DNA]</scope>
    <source>
        <strain evidence="2">201702476</strain>
    </source>
</reference>
<comment type="caution">
    <text evidence="2">The sequence shown here is derived from an EMBL/GenBank/DDBJ whole genome shotgun (WGS) entry which is preliminary data.</text>
</comment>
<feature type="transmembrane region" description="Helical" evidence="1">
    <location>
        <begin position="102"/>
        <end position="123"/>
    </location>
</feature>
<proteinExistence type="predicted"/>
<gene>
    <name evidence="2" type="ORF">EHQ58_16580</name>
</gene>
<keyword evidence="1" id="KW-0472">Membrane</keyword>
<dbReference type="RefSeq" id="WP_135625031.1">
    <property type="nucleotide sequence ID" value="NZ_RQGD01000046.1"/>
</dbReference>
<keyword evidence="1" id="KW-1133">Transmembrane helix</keyword>
<dbReference type="EMBL" id="RQGD01000046">
    <property type="protein sequence ID" value="TGL56251.1"/>
    <property type="molecule type" value="Genomic_DNA"/>
</dbReference>
<dbReference type="OrthoDB" id="7061218at2"/>
<feature type="transmembrane region" description="Helical" evidence="1">
    <location>
        <begin position="37"/>
        <end position="58"/>
    </location>
</feature>
<organism evidence="2 3">
    <name type="scientific">Leptospira ognonensis</name>
    <dbReference type="NCBI Taxonomy" id="2484945"/>
    <lineage>
        <taxon>Bacteria</taxon>
        <taxon>Pseudomonadati</taxon>
        <taxon>Spirochaetota</taxon>
        <taxon>Spirochaetia</taxon>
        <taxon>Leptospirales</taxon>
        <taxon>Leptospiraceae</taxon>
        <taxon>Leptospira</taxon>
    </lineage>
</organism>
<feature type="transmembrane region" description="Helical" evidence="1">
    <location>
        <begin position="78"/>
        <end position="96"/>
    </location>
</feature>
<dbReference type="AlphaFoldDB" id="A0A4R9JVD2"/>
<sequence>MNIQTKLIYLLLFLFSGYAFGFQELPKAKPLRVELLYVKYILLGALVSFVAYTIYCSFKENFVKSFRKIFPLLWGRQVGIDLYIGIFLFSFFVFMIEKSVVILFLWLLPSIIFGNIIPLVYLITHFEFICGLFGF</sequence>
<keyword evidence="3" id="KW-1185">Reference proteome</keyword>
<evidence type="ECO:0000313" key="3">
    <source>
        <dbReference type="Proteomes" id="UP000297693"/>
    </source>
</evidence>
<name>A0A4R9JVD2_9LEPT</name>
<keyword evidence="1" id="KW-0812">Transmembrane</keyword>
<protein>
    <submittedName>
        <fullName evidence="2">Uncharacterized protein</fullName>
    </submittedName>
</protein>
<evidence type="ECO:0000256" key="1">
    <source>
        <dbReference type="SAM" id="Phobius"/>
    </source>
</evidence>